<comment type="catalytic activity">
    <reaction evidence="9">
        <text>sn-glycerol 3-phosphate + NADP(+) = dihydroxyacetone phosphate + NADPH + H(+)</text>
        <dbReference type="Rhea" id="RHEA:11096"/>
        <dbReference type="ChEBI" id="CHEBI:15378"/>
        <dbReference type="ChEBI" id="CHEBI:57597"/>
        <dbReference type="ChEBI" id="CHEBI:57642"/>
        <dbReference type="ChEBI" id="CHEBI:57783"/>
        <dbReference type="ChEBI" id="CHEBI:58349"/>
        <dbReference type="EC" id="1.1.1.94"/>
    </reaction>
    <physiologicalReaction direction="right-to-left" evidence="9">
        <dbReference type="Rhea" id="RHEA:11098"/>
    </physiologicalReaction>
</comment>
<feature type="binding site" evidence="16">
    <location>
        <position position="254"/>
    </location>
    <ligand>
        <name>NAD(+)</name>
        <dbReference type="ChEBI" id="CHEBI:57540"/>
    </ligand>
</feature>
<dbReference type="GO" id="GO:0047952">
    <property type="term" value="F:glycerol-3-phosphate dehydrogenase [NAD(P)+] activity"/>
    <property type="evidence" value="ECO:0007669"/>
    <property type="project" value="UniProtKB-UniRule"/>
</dbReference>
<feature type="binding site" evidence="13">
    <location>
        <position position="253"/>
    </location>
    <ligand>
        <name>sn-glycerol 3-phosphate</name>
        <dbReference type="ChEBI" id="CHEBI:57597"/>
    </ligand>
</feature>
<evidence type="ECO:0000256" key="10">
    <source>
        <dbReference type="ARBA" id="ARBA00066687"/>
    </source>
</evidence>
<evidence type="ECO:0000256" key="8">
    <source>
        <dbReference type="ARBA" id="ARBA00023264"/>
    </source>
</evidence>
<dbReference type="InterPro" id="IPR036291">
    <property type="entry name" value="NAD(P)-bd_dom_sf"/>
</dbReference>
<comment type="subcellular location">
    <subcellularLocation>
        <location evidence="13">Cytoplasm</location>
    </subcellularLocation>
</comment>
<dbReference type="PANTHER" id="PTHR11728">
    <property type="entry name" value="GLYCEROL-3-PHOSPHATE DEHYDROGENASE"/>
    <property type="match status" value="1"/>
</dbReference>
<evidence type="ECO:0000256" key="6">
    <source>
        <dbReference type="ARBA" id="ARBA00023098"/>
    </source>
</evidence>
<keyword evidence="3 13" id="KW-0521">NADP</keyword>
<keyword evidence="13" id="KW-0547">Nucleotide-binding</keyword>
<feature type="binding site" evidence="13">
    <location>
        <position position="11"/>
    </location>
    <ligand>
        <name>NADPH</name>
        <dbReference type="ChEBI" id="CHEBI:57783"/>
    </ligand>
</feature>
<dbReference type="EMBL" id="DROK01000269">
    <property type="protein sequence ID" value="HHI97991.1"/>
    <property type="molecule type" value="Genomic_DNA"/>
</dbReference>
<organism evidence="20">
    <name type="scientific">Thermodesulfatator atlanticus</name>
    <dbReference type="NCBI Taxonomy" id="501497"/>
    <lineage>
        <taxon>Bacteria</taxon>
        <taxon>Pseudomonadati</taxon>
        <taxon>Thermodesulfobacteriota</taxon>
        <taxon>Thermodesulfobacteria</taxon>
        <taxon>Thermodesulfobacteriales</taxon>
        <taxon>Thermodesulfatatoraceae</taxon>
        <taxon>Thermodesulfatator</taxon>
    </lineage>
</organism>
<comment type="caution">
    <text evidence="20">The sequence shown here is derived from an EMBL/GenBank/DDBJ whole genome shotgun (WGS) entry which is preliminary data.</text>
</comment>
<dbReference type="InterPro" id="IPR006109">
    <property type="entry name" value="G3P_DH_NAD-dep_C"/>
</dbReference>
<dbReference type="Pfam" id="PF01210">
    <property type="entry name" value="NAD_Gly3P_dh_N"/>
    <property type="match status" value="1"/>
</dbReference>
<feature type="binding site" evidence="13">
    <location>
        <position position="104"/>
    </location>
    <ligand>
        <name>sn-glycerol 3-phosphate</name>
        <dbReference type="ChEBI" id="CHEBI:57597"/>
    </ligand>
</feature>
<dbReference type="SUPFAM" id="SSF51735">
    <property type="entry name" value="NAD(P)-binding Rossmann-fold domains"/>
    <property type="match status" value="1"/>
</dbReference>
<evidence type="ECO:0000256" key="13">
    <source>
        <dbReference type="HAMAP-Rule" id="MF_00394"/>
    </source>
</evidence>
<evidence type="ECO:0000256" key="9">
    <source>
        <dbReference type="ARBA" id="ARBA00052716"/>
    </source>
</evidence>
<feature type="binding site" evidence="15">
    <location>
        <position position="104"/>
    </location>
    <ligand>
        <name>substrate</name>
    </ligand>
</feature>
<feature type="binding site" evidence="13">
    <location>
        <position position="254"/>
    </location>
    <ligand>
        <name>sn-glycerol 3-phosphate</name>
        <dbReference type="ChEBI" id="CHEBI:57597"/>
    </ligand>
</feature>
<feature type="binding site" evidence="13">
    <location>
        <position position="280"/>
    </location>
    <ligand>
        <name>NADPH</name>
        <dbReference type="ChEBI" id="CHEBI:57783"/>
    </ligand>
</feature>
<feature type="binding site" evidence="13">
    <location>
        <position position="243"/>
    </location>
    <ligand>
        <name>sn-glycerol 3-phosphate</name>
        <dbReference type="ChEBI" id="CHEBI:57597"/>
    </ligand>
</feature>
<dbReference type="GO" id="GO:0051287">
    <property type="term" value="F:NAD binding"/>
    <property type="evidence" value="ECO:0007669"/>
    <property type="project" value="InterPro"/>
</dbReference>
<keyword evidence="7 13" id="KW-0594">Phospholipid biosynthesis</keyword>
<feature type="domain" description="Glycerol-3-phosphate dehydrogenase NAD-dependent C-terminal" evidence="19">
    <location>
        <begin position="179"/>
        <end position="318"/>
    </location>
</feature>
<feature type="binding site" evidence="13">
    <location>
        <position position="254"/>
    </location>
    <ligand>
        <name>NADPH</name>
        <dbReference type="ChEBI" id="CHEBI:57783"/>
    </ligand>
</feature>
<dbReference type="GO" id="GO:0006650">
    <property type="term" value="P:glycerophospholipid metabolic process"/>
    <property type="evidence" value="ECO:0007669"/>
    <property type="project" value="UniProtKB-UniRule"/>
</dbReference>
<feature type="active site" description="Proton acceptor" evidence="13 14">
    <location>
        <position position="190"/>
    </location>
</feature>
<dbReference type="EC" id="1.1.1.94" evidence="10 13"/>
<dbReference type="GO" id="GO:0008654">
    <property type="term" value="P:phospholipid biosynthetic process"/>
    <property type="evidence" value="ECO:0007669"/>
    <property type="project" value="UniProtKB-KW"/>
</dbReference>
<dbReference type="Pfam" id="PF07479">
    <property type="entry name" value="NAD_Gly3P_dh_C"/>
    <property type="match status" value="1"/>
</dbReference>
<evidence type="ECO:0000256" key="11">
    <source>
        <dbReference type="ARBA" id="ARBA00069372"/>
    </source>
</evidence>
<dbReference type="InterPro" id="IPR008927">
    <property type="entry name" value="6-PGluconate_DH-like_C_sf"/>
</dbReference>
<feature type="binding site" evidence="13">
    <location>
        <position position="255"/>
    </location>
    <ligand>
        <name>sn-glycerol 3-phosphate</name>
        <dbReference type="ChEBI" id="CHEBI:57597"/>
    </ligand>
</feature>
<dbReference type="PROSITE" id="PS00957">
    <property type="entry name" value="NAD_G3PDH"/>
    <property type="match status" value="1"/>
</dbReference>
<evidence type="ECO:0000256" key="14">
    <source>
        <dbReference type="PIRSR" id="PIRSR000114-1"/>
    </source>
</evidence>
<sequence length="336" mass="36403">MTIVIVGAGSWSTALGKLLAEKGKKVFLLARRGEVAEAINARHENPFYLPRIKLPQNLAATTEPAVLKEAQLIVLAVPSHALRTVLTRLRPYLKDPVPLVSTIKGIEEETQATMSQVVRETLPRPWHPYYTVLSGPSFAEEVARELPTAVTIAGLEEEITTLVQETFATSYFRTYRTQDVLGVELAGALKNVVAIAVGISDGLGLGLNARAALITRGLAEMTRLGLRLGANPLTFSGLAGLGDLVLTCTGPLSRNRSVGLKLGQGKRLKDILAEMTQVAEGVRTAASVQALARKYGVEMPICTAVYQVLYQDQDPVQMAHQLLSRRLKDEFDGIQV</sequence>
<evidence type="ECO:0000256" key="3">
    <source>
        <dbReference type="ARBA" id="ARBA00022857"/>
    </source>
</evidence>
<reference evidence="20" key="1">
    <citation type="journal article" date="2020" name="mSystems">
        <title>Genome- and Community-Level Interaction Insights into Carbon Utilization and Element Cycling Functions of Hydrothermarchaeota in Hydrothermal Sediment.</title>
        <authorList>
            <person name="Zhou Z."/>
            <person name="Liu Y."/>
            <person name="Xu W."/>
            <person name="Pan J."/>
            <person name="Luo Z.H."/>
            <person name="Li M."/>
        </authorList>
    </citation>
    <scope>NUCLEOTIDE SEQUENCE [LARGE SCALE GENOMIC DNA]</scope>
    <source>
        <strain evidence="20">HyVt-533</strain>
    </source>
</reference>
<comment type="pathway">
    <text evidence="13">Membrane lipid metabolism; glycerophospholipid metabolism.</text>
</comment>
<evidence type="ECO:0000259" key="18">
    <source>
        <dbReference type="Pfam" id="PF01210"/>
    </source>
</evidence>
<keyword evidence="8 13" id="KW-1208">Phospholipid metabolism</keyword>
<feature type="binding site" evidence="13">
    <location>
        <position position="104"/>
    </location>
    <ligand>
        <name>NADPH</name>
        <dbReference type="ChEBI" id="CHEBI:57783"/>
    </ligand>
</feature>
<comment type="similarity">
    <text evidence="1 13 17">Belongs to the NAD-dependent glycerol-3-phosphate dehydrogenase family.</text>
</comment>
<accession>A0A7V5U3D1</accession>
<dbReference type="SUPFAM" id="SSF48179">
    <property type="entry name" value="6-phosphogluconate dehydrogenase C-terminal domain-like"/>
    <property type="match status" value="1"/>
</dbReference>
<gene>
    <name evidence="13" type="primary">gpsA</name>
    <name evidence="20" type="ORF">ENJ96_09100</name>
</gene>
<keyword evidence="6 13" id="KW-0443">Lipid metabolism</keyword>
<keyword evidence="4 13" id="KW-0560">Oxidoreductase</keyword>
<evidence type="ECO:0000313" key="20">
    <source>
        <dbReference type="EMBL" id="HHI97991.1"/>
    </source>
</evidence>
<dbReference type="InterPro" id="IPR006168">
    <property type="entry name" value="G3P_DH_NAD-dep"/>
</dbReference>
<evidence type="ECO:0000256" key="5">
    <source>
        <dbReference type="ARBA" id="ARBA00023027"/>
    </source>
</evidence>
<evidence type="ECO:0000259" key="19">
    <source>
        <dbReference type="Pfam" id="PF07479"/>
    </source>
</evidence>
<comment type="function">
    <text evidence="13">Catalyzes the reduction of the glycolytic intermediate dihydroxyacetone phosphate (DHAP) to sn-glycerol 3-phosphate (G3P), the key precursor for phospholipid synthesis.</text>
</comment>
<feature type="binding site" evidence="13">
    <location>
        <position position="48"/>
    </location>
    <ligand>
        <name>NADPH</name>
        <dbReference type="ChEBI" id="CHEBI:57783"/>
    </ligand>
</feature>
<dbReference type="PRINTS" id="PR00077">
    <property type="entry name" value="GPDHDRGNASE"/>
</dbReference>
<dbReference type="Gene3D" id="1.10.1040.10">
    <property type="entry name" value="N-(1-d-carboxylethyl)-l-norvaline Dehydrogenase, domain 2"/>
    <property type="match status" value="1"/>
</dbReference>
<dbReference type="FunFam" id="1.10.1040.10:FF:000001">
    <property type="entry name" value="Glycerol-3-phosphate dehydrogenase [NAD(P)+]"/>
    <property type="match status" value="1"/>
</dbReference>
<keyword evidence="13" id="KW-0963">Cytoplasm</keyword>
<dbReference type="InterPro" id="IPR011128">
    <property type="entry name" value="G3P_DH_NAD-dep_N"/>
</dbReference>
<evidence type="ECO:0000256" key="15">
    <source>
        <dbReference type="PIRSR" id="PIRSR000114-2"/>
    </source>
</evidence>
<name>A0A7V5U3D1_9BACT</name>
<protein>
    <recommendedName>
        <fullName evidence="11 13">Glycerol-3-phosphate dehydrogenase [NAD(P)+]</fullName>
        <ecNumber evidence="10 13">1.1.1.94</ecNumber>
    </recommendedName>
    <alternativeName>
        <fullName evidence="13">NAD(P)(+)-dependent glycerol-3-phosphate dehydrogenase</fullName>
    </alternativeName>
    <alternativeName>
        <fullName evidence="12 13">NAD(P)H-dependent dihydroxyacetone-phosphate reductase</fullName>
    </alternativeName>
</protein>
<dbReference type="Gene3D" id="3.40.50.720">
    <property type="entry name" value="NAD(P)-binding Rossmann-like Domain"/>
    <property type="match status" value="1"/>
</dbReference>
<dbReference type="HAMAP" id="MF_00394">
    <property type="entry name" value="NAD_Glyc3P_dehydrog"/>
    <property type="match status" value="1"/>
</dbReference>
<comment type="catalytic activity">
    <reaction evidence="13">
        <text>sn-glycerol 3-phosphate + NAD(+) = dihydroxyacetone phosphate + NADH + H(+)</text>
        <dbReference type="Rhea" id="RHEA:11092"/>
        <dbReference type="ChEBI" id="CHEBI:15378"/>
        <dbReference type="ChEBI" id="CHEBI:57540"/>
        <dbReference type="ChEBI" id="CHEBI:57597"/>
        <dbReference type="ChEBI" id="CHEBI:57642"/>
        <dbReference type="ChEBI" id="CHEBI:57945"/>
        <dbReference type="EC" id="1.1.1.94"/>
    </reaction>
</comment>
<dbReference type="Proteomes" id="UP000886101">
    <property type="component" value="Unassembled WGS sequence"/>
</dbReference>
<dbReference type="GO" id="GO:0046167">
    <property type="term" value="P:glycerol-3-phosphate biosynthetic process"/>
    <property type="evidence" value="ECO:0007669"/>
    <property type="project" value="UniProtKB-UniRule"/>
</dbReference>
<dbReference type="InterPro" id="IPR013328">
    <property type="entry name" value="6PGD_dom2"/>
</dbReference>
<dbReference type="NCBIfam" id="NF000942">
    <property type="entry name" value="PRK00094.1-4"/>
    <property type="match status" value="1"/>
</dbReference>
<dbReference type="GO" id="GO:0046168">
    <property type="term" value="P:glycerol-3-phosphate catabolic process"/>
    <property type="evidence" value="ECO:0007669"/>
    <property type="project" value="InterPro"/>
</dbReference>
<dbReference type="NCBIfam" id="NF000940">
    <property type="entry name" value="PRK00094.1-2"/>
    <property type="match status" value="1"/>
</dbReference>
<dbReference type="FunFam" id="3.40.50.720:FF:000019">
    <property type="entry name" value="Glycerol-3-phosphate dehydrogenase [NAD(P)+]"/>
    <property type="match status" value="1"/>
</dbReference>
<keyword evidence="2 13" id="KW-0444">Lipid biosynthesis</keyword>
<evidence type="ECO:0000256" key="16">
    <source>
        <dbReference type="PIRSR" id="PIRSR000114-3"/>
    </source>
</evidence>
<feature type="binding site" evidence="16">
    <location>
        <position position="139"/>
    </location>
    <ligand>
        <name>NAD(+)</name>
        <dbReference type="ChEBI" id="CHEBI:57540"/>
    </ligand>
</feature>
<feature type="binding site" evidence="15">
    <location>
        <begin position="254"/>
        <end position="255"/>
    </location>
    <ligand>
        <name>substrate</name>
    </ligand>
</feature>
<evidence type="ECO:0000256" key="1">
    <source>
        <dbReference type="ARBA" id="ARBA00011009"/>
    </source>
</evidence>
<dbReference type="GO" id="GO:0005829">
    <property type="term" value="C:cytosol"/>
    <property type="evidence" value="ECO:0007669"/>
    <property type="project" value="TreeGrafter"/>
</dbReference>
<feature type="binding site" evidence="13">
    <location>
        <position position="190"/>
    </location>
    <ligand>
        <name>sn-glycerol 3-phosphate</name>
        <dbReference type="ChEBI" id="CHEBI:57597"/>
    </ligand>
</feature>
<feature type="binding site" evidence="13">
    <location>
        <position position="139"/>
    </location>
    <ligand>
        <name>NADPH</name>
        <dbReference type="ChEBI" id="CHEBI:57783"/>
    </ligand>
</feature>
<feature type="domain" description="Glycerol-3-phosphate dehydrogenase NAD-dependent N-terminal" evidence="18">
    <location>
        <begin position="3"/>
        <end position="157"/>
    </location>
</feature>
<dbReference type="PIRSF" id="PIRSF000114">
    <property type="entry name" value="Glycerol-3-P_dh"/>
    <property type="match status" value="1"/>
</dbReference>
<evidence type="ECO:0000256" key="2">
    <source>
        <dbReference type="ARBA" id="ARBA00022516"/>
    </source>
</evidence>
<dbReference type="GO" id="GO:0005975">
    <property type="term" value="P:carbohydrate metabolic process"/>
    <property type="evidence" value="ECO:0007669"/>
    <property type="project" value="InterPro"/>
</dbReference>
<dbReference type="PANTHER" id="PTHR11728:SF1">
    <property type="entry name" value="GLYCEROL-3-PHOSPHATE DEHYDROGENASE [NAD(+)] 2, CHLOROPLASTIC"/>
    <property type="match status" value="1"/>
</dbReference>
<feature type="binding site" evidence="13">
    <location>
        <position position="137"/>
    </location>
    <ligand>
        <name>sn-glycerol 3-phosphate</name>
        <dbReference type="ChEBI" id="CHEBI:57597"/>
    </ligand>
</feature>
<evidence type="ECO:0000256" key="12">
    <source>
        <dbReference type="ARBA" id="ARBA00080511"/>
    </source>
</evidence>
<keyword evidence="5 13" id="KW-0520">NAD</keyword>
<dbReference type="UniPathway" id="UPA00940"/>
<evidence type="ECO:0000256" key="4">
    <source>
        <dbReference type="ARBA" id="ARBA00023002"/>
    </source>
</evidence>
<feature type="binding site" evidence="13">
    <location>
        <position position="31"/>
    </location>
    <ligand>
        <name>NADPH</name>
        <dbReference type="ChEBI" id="CHEBI:57783"/>
    </ligand>
</feature>
<dbReference type="AlphaFoldDB" id="A0A7V5U3D1"/>
<evidence type="ECO:0000256" key="7">
    <source>
        <dbReference type="ARBA" id="ARBA00023209"/>
    </source>
</evidence>
<feature type="binding site" evidence="13">
    <location>
        <position position="135"/>
    </location>
    <ligand>
        <name>sn-glycerol 3-phosphate</name>
        <dbReference type="ChEBI" id="CHEBI:57597"/>
    </ligand>
</feature>
<feature type="binding site" evidence="13">
    <location>
        <position position="278"/>
    </location>
    <ligand>
        <name>NADPH</name>
        <dbReference type="ChEBI" id="CHEBI:57783"/>
    </ligand>
</feature>
<evidence type="ECO:0000256" key="17">
    <source>
        <dbReference type="RuleBase" id="RU000437"/>
    </source>
</evidence>
<proteinExistence type="inferred from homology"/>
<feature type="binding site" evidence="13">
    <location>
        <position position="32"/>
    </location>
    <ligand>
        <name>NADPH</name>
        <dbReference type="ChEBI" id="CHEBI:57783"/>
    </ligand>
</feature>
<feature type="binding site" evidence="13">
    <location>
        <position position="10"/>
    </location>
    <ligand>
        <name>NADPH</name>
        <dbReference type="ChEBI" id="CHEBI:57783"/>
    </ligand>
</feature>